<dbReference type="HOGENOM" id="CLU_2412359_0_0_4"/>
<keyword evidence="3" id="KW-1185">Reference proteome</keyword>
<dbReference type="STRING" id="391735.Veis_0881"/>
<sequence>MDRRARVRARDRPMRQTGKNMASQRSSPPDQGASYGTKSPLSLSAGSFPTAPTGSTAARIWSRPCCVIGPAPPPTCAVSTGQQDAYAGHEDR</sequence>
<accession>A1WGA3</accession>
<dbReference type="AlphaFoldDB" id="A1WGA3"/>
<reference evidence="3" key="1">
    <citation type="submission" date="2006-12" db="EMBL/GenBank/DDBJ databases">
        <title>Complete sequence of chromosome 1 of Verminephrobacter eiseniae EF01-2.</title>
        <authorList>
            <person name="Copeland A."/>
            <person name="Lucas S."/>
            <person name="Lapidus A."/>
            <person name="Barry K."/>
            <person name="Detter J.C."/>
            <person name="Glavina del Rio T."/>
            <person name="Dalin E."/>
            <person name="Tice H."/>
            <person name="Pitluck S."/>
            <person name="Chertkov O."/>
            <person name="Brettin T."/>
            <person name="Bruce D."/>
            <person name="Han C."/>
            <person name="Tapia R."/>
            <person name="Gilna P."/>
            <person name="Schmutz J."/>
            <person name="Larimer F."/>
            <person name="Land M."/>
            <person name="Hauser L."/>
            <person name="Kyrpides N."/>
            <person name="Kim E."/>
            <person name="Stahl D."/>
            <person name="Richardson P."/>
        </authorList>
    </citation>
    <scope>NUCLEOTIDE SEQUENCE [LARGE SCALE GENOMIC DNA]</scope>
    <source>
        <strain evidence="3">EF01-2</strain>
    </source>
</reference>
<dbReference type="Proteomes" id="UP000000374">
    <property type="component" value="Chromosome"/>
</dbReference>
<gene>
    <name evidence="2" type="ordered locus">Veis_0881</name>
</gene>
<proteinExistence type="predicted"/>
<feature type="compositionally biased region" description="Polar residues" evidence="1">
    <location>
        <begin position="17"/>
        <end position="56"/>
    </location>
</feature>
<feature type="region of interest" description="Disordered" evidence="1">
    <location>
        <begin position="1"/>
        <end position="56"/>
    </location>
</feature>
<name>A1WGA3_VEREI</name>
<evidence type="ECO:0000313" key="3">
    <source>
        <dbReference type="Proteomes" id="UP000000374"/>
    </source>
</evidence>
<organism evidence="2 3">
    <name type="scientific">Verminephrobacter eiseniae (strain EF01-2)</name>
    <dbReference type="NCBI Taxonomy" id="391735"/>
    <lineage>
        <taxon>Bacteria</taxon>
        <taxon>Pseudomonadati</taxon>
        <taxon>Pseudomonadota</taxon>
        <taxon>Betaproteobacteria</taxon>
        <taxon>Burkholderiales</taxon>
        <taxon>Comamonadaceae</taxon>
        <taxon>Verminephrobacter</taxon>
    </lineage>
</organism>
<feature type="compositionally biased region" description="Basic and acidic residues" evidence="1">
    <location>
        <begin position="1"/>
        <end position="14"/>
    </location>
</feature>
<protein>
    <submittedName>
        <fullName evidence="2">Uncharacterized protein</fullName>
    </submittedName>
</protein>
<dbReference type="KEGG" id="vei:Veis_0881"/>
<dbReference type="EMBL" id="CP000542">
    <property type="protein sequence ID" value="ABM56660.1"/>
    <property type="molecule type" value="Genomic_DNA"/>
</dbReference>
<evidence type="ECO:0000256" key="1">
    <source>
        <dbReference type="SAM" id="MobiDB-lite"/>
    </source>
</evidence>
<evidence type="ECO:0000313" key="2">
    <source>
        <dbReference type="EMBL" id="ABM56660.1"/>
    </source>
</evidence>